<proteinExistence type="predicted"/>
<organism evidence="2 3">
    <name type="scientific">Triticum urartu</name>
    <name type="common">Red wild einkorn</name>
    <name type="synonym">Crithodium urartu</name>
    <dbReference type="NCBI Taxonomy" id="4572"/>
    <lineage>
        <taxon>Eukaryota</taxon>
        <taxon>Viridiplantae</taxon>
        <taxon>Streptophyta</taxon>
        <taxon>Embryophyta</taxon>
        <taxon>Tracheophyta</taxon>
        <taxon>Spermatophyta</taxon>
        <taxon>Magnoliopsida</taxon>
        <taxon>Liliopsida</taxon>
        <taxon>Poales</taxon>
        <taxon>Poaceae</taxon>
        <taxon>BOP clade</taxon>
        <taxon>Pooideae</taxon>
        <taxon>Triticodae</taxon>
        <taxon>Triticeae</taxon>
        <taxon>Triticinae</taxon>
        <taxon>Triticum</taxon>
    </lineage>
</organism>
<dbReference type="AlphaFoldDB" id="A0A8R7R7C3"/>
<evidence type="ECO:0000256" key="1">
    <source>
        <dbReference type="SAM" id="MobiDB-lite"/>
    </source>
</evidence>
<sequence>MEPAKNGKGKENTEEHKNETEEKLVVDIADNDYIDAVEETNSISTDTLVSESDSESDDSESDAPQRAPSNRTRGGGRGGNRTRGGGGGRGGNRTRGGGGRGANRIRGGRRGGTGHTSG</sequence>
<protein>
    <submittedName>
        <fullName evidence="2">Uncharacterized protein</fullName>
    </submittedName>
</protein>
<feature type="compositionally biased region" description="Acidic residues" evidence="1">
    <location>
        <begin position="52"/>
        <end position="61"/>
    </location>
</feature>
<dbReference type="EnsemblPlants" id="TuG1812G0700005025.01.T01">
    <property type="protein sequence ID" value="TuG1812G0700005025.01.T01"/>
    <property type="gene ID" value="TuG1812G0700005025.01"/>
</dbReference>
<feature type="compositionally biased region" description="Gly residues" evidence="1">
    <location>
        <begin position="73"/>
        <end position="101"/>
    </location>
</feature>
<dbReference type="Gramene" id="TuG1812G0700005025.01.T01">
    <property type="protein sequence ID" value="TuG1812G0700005025.01.T01"/>
    <property type="gene ID" value="TuG1812G0700005025.01"/>
</dbReference>
<name>A0A8R7R7C3_TRIUA</name>
<evidence type="ECO:0000313" key="3">
    <source>
        <dbReference type="Proteomes" id="UP000015106"/>
    </source>
</evidence>
<dbReference type="Proteomes" id="UP000015106">
    <property type="component" value="Chromosome 7"/>
</dbReference>
<evidence type="ECO:0000313" key="2">
    <source>
        <dbReference type="EnsemblPlants" id="TuG1812G0700005025.01.T01"/>
    </source>
</evidence>
<feature type="compositionally biased region" description="Polar residues" evidence="1">
    <location>
        <begin position="39"/>
        <end position="49"/>
    </location>
</feature>
<accession>A0A8R7R7C3</accession>
<feature type="compositionally biased region" description="Acidic residues" evidence="1">
    <location>
        <begin position="29"/>
        <end position="38"/>
    </location>
</feature>
<reference evidence="2" key="2">
    <citation type="submission" date="2018-03" db="EMBL/GenBank/DDBJ databases">
        <title>The Triticum urartu genome reveals the dynamic nature of wheat genome evolution.</title>
        <authorList>
            <person name="Ling H."/>
            <person name="Ma B."/>
            <person name="Shi X."/>
            <person name="Liu H."/>
            <person name="Dong L."/>
            <person name="Sun H."/>
            <person name="Cao Y."/>
            <person name="Gao Q."/>
            <person name="Zheng S."/>
            <person name="Li Y."/>
            <person name="Yu Y."/>
            <person name="Du H."/>
            <person name="Qi M."/>
            <person name="Li Y."/>
            <person name="Yu H."/>
            <person name="Cui Y."/>
            <person name="Wang N."/>
            <person name="Chen C."/>
            <person name="Wu H."/>
            <person name="Zhao Y."/>
            <person name="Zhang J."/>
            <person name="Li Y."/>
            <person name="Zhou W."/>
            <person name="Zhang B."/>
            <person name="Hu W."/>
            <person name="Eijk M."/>
            <person name="Tang J."/>
            <person name="Witsenboer H."/>
            <person name="Zhao S."/>
            <person name="Li Z."/>
            <person name="Zhang A."/>
            <person name="Wang D."/>
            <person name="Liang C."/>
        </authorList>
    </citation>
    <scope>NUCLEOTIDE SEQUENCE [LARGE SCALE GENOMIC DNA]</scope>
    <source>
        <strain evidence="2">cv. G1812</strain>
    </source>
</reference>
<reference evidence="3" key="1">
    <citation type="journal article" date="2013" name="Nature">
        <title>Draft genome of the wheat A-genome progenitor Triticum urartu.</title>
        <authorList>
            <person name="Ling H.Q."/>
            <person name="Zhao S."/>
            <person name="Liu D."/>
            <person name="Wang J."/>
            <person name="Sun H."/>
            <person name="Zhang C."/>
            <person name="Fan H."/>
            <person name="Li D."/>
            <person name="Dong L."/>
            <person name="Tao Y."/>
            <person name="Gao C."/>
            <person name="Wu H."/>
            <person name="Li Y."/>
            <person name="Cui Y."/>
            <person name="Guo X."/>
            <person name="Zheng S."/>
            <person name="Wang B."/>
            <person name="Yu K."/>
            <person name="Liang Q."/>
            <person name="Yang W."/>
            <person name="Lou X."/>
            <person name="Chen J."/>
            <person name="Feng M."/>
            <person name="Jian J."/>
            <person name="Zhang X."/>
            <person name="Luo G."/>
            <person name="Jiang Y."/>
            <person name="Liu J."/>
            <person name="Wang Z."/>
            <person name="Sha Y."/>
            <person name="Zhang B."/>
            <person name="Wu H."/>
            <person name="Tang D."/>
            <person name="Shen Q."/>
            <person name="Xue P."/>
            <person name="Zou S."/>
            <person name="Wang X."/>
            <person name="Liu X."/>
            <person name="Wang F."/>
            <person name="Yang Y."/>
            <person name="An X."/>
            <person name="Dong Z."/>
            <person name="Zhang K."/>
            <person name="Zhang X."/>
            <person name="Luo M.C."/>
            <person name="Dvorak J."/>
            <person name="Tong Y."/>
            <person name="Wang J."/>
            <person name="Yang H."/>
            <person name="Li Z."/>
            <person name="Wang D."/>
            <person name="Zhang A."/>
            <person name="Wang J."/>
        </authorList>
    </citation>
    <scope>NUCLEOTIDE SEQUENCE</scope>
    <source>
        <strain evidence="3">cv. G1812</strain>
    </source>
</reference>
<reference evidence="2" key="3">
    <citation type="submission" date="2022-06" db="UniProtKB">
        <authorList>
            <consortium name="EnsemblPlants"/>
        </authorList>
    </citation>
    <scope>IDENTIFICATION</scope>
</reference>
<keyword evidence="3" id="KW-1185">Reference proteome</keyword>
<feature type="region of interest" description="Disordered" evidence="1">
    <location>
        <begin position="1"/>
        <end position="118"/>
    </location>
</feature>
<feature type="compositionally biased region" description="Basic and acidic residues" evidence="1">
    <location>
        <begin position="8"/>
        <end position="25"/>
    </location>
</feature>